<organism evidence="1 2">
    <name type="scientific">Trichuris muris</name>
    <name type="common">Mouse whipworm</name>
    <dbReference type="NCBI Taxonomy" id="70415"/>
    <lineage>
        <taxon>Eukaryota</taxon>
        <taxon>Metazoa</taxon>
        <taxon>Ecdysozoa</taxon>
        <taxon>Nematoda</taxon>
        <taxon>Enoplea</taxon>
        <taxon>Dorylaimia</taxon>
        <taxon>Trichinellida</taxon>
        <taxon>Trichuridae</taxon>
        <taxon>Trichuris</taxon>
    </lineage>
</organism>
<evidence type="ECO:0000313" key="2">
    <source>
        <dbReference type="WBParaSite" id="TMUE_2000007835.1"/>
    </source>
</evidence>
<dbReference type="Proteomes" id="UP000046395">
    <property type="component" value="Unassembled WGS sequence"/>
</dbReference>
<reference evidence="2" key="1">
    <citation type="submission" date="2019-12" db="UniProtKB">
        <authorList>
            <consortium name="WormBaseParasite"/>
        </authorList>
    </citation>
    <scope>IDENTIFICATION</scope>
</reference>
<protein>
    <submittedName>
        <fullName evidence="2">Uncharacterized protein</fullName>
    </submittedName>
</protein>
<evidence type="ECO:0000313" key="1">
    <source>
        <dbReference type="Proteomes" id="UP000046395"/>
    </source>
</evidence>
<name>A0A5S6QKX1_TRIMR</name>
<sequence>MTEEKPAIIWQRFKGVSVLTCALLSYLIYGSKVCLATPIRFCAVHVSFLSPCTAVYTNPPAYALPCSCCWDATSS</sequence>
<dbReference type="AlphaFoldDB" id="A0A5S6QKX1"/>
<keyword evidence="1" id="KW-1185">Reference proteome</keyword>
<dbReference type="WBParaSite" id="TMUE_2000007835.1">
    <property type="protein sequence ID" value="TMUE_2000007835.1"/>
    <property type="gene ID" value="WBGene00300019"/>
</dbReference>
<accession>A0A5S6QKX1</accession>
<proteinExistence type="predicted"/>